<dbReference type="HOGENOM" id="CLU_060982_0_0_1"/>
<evidence type="ECO:0000313" key="3">
    <source>
        <dbReference type="Proteomes" id="UP000000689"/>
    </source>
</evidence>
<name>J7SBR8_NAUDC</name>
<dbReference type="eggNOG" id="ENOG502S0IJ">
    <property type="taxonomic scope" value="Eukaryota"/>
</dbReference>
<dbReference type="Proteomes" id="UP000000689">
    <property type="component" value="Chromosome 7"/>
</dbReference>
<keyword evidence="3" id="KW-1185">Reference proteome</keyword>
<dbReference type="AlphaFoldDB" id="J7SBR8"/>
<sequence length="267" mass="30269">MAFSRSPVKTPTLVGSSVRDIDDVDTKEEPFVKVHDRSRSLNRISQRSRSPRVDDEYTTVDELNREGALLTEETDIDLDKSMPIKDLTEDCTKYTLNKKLNRNDNKNLFHHPKGNVEDKNILRNSYGQAIKFGSDRPHLAHGESYQSVGDGTENDAEVNERLGRTNDKPSLSKDYLRSLSKSLTREKNRDRSPNGRGMTTFDDKIYSTNNYTISQVDIGNVSSNIIAEEEQEDREGVLLDDQGNEEYSRKFETEAENVMEAINGTVG</sequence>
<accession>J7SBR8</accession>
<dbReference type="EMBL" id="HE580273">
    <property type="protein sequence ID" value="CCK73510.1"/>
    <property type="molecule type" value="Genomic_DNA"/>
</dbReference>
<feature type="region of interest" description="Disordered" evidence="1">
    <location>
        <begin position="133"/>
        <end position="153"/>
    </location>
</feature>
<evidence type="ECO:0000256" key="1">
    <source>
        <dbReference type="SAM" id="MobiDB-lite"/>
    </source>
</evidence>
<protein>
    <submittedName>
        <fullName evidence="2">Uncharacterized protein</fullName>
    </submittedName>
</protein>
<gene>
    <name evidence="2" type="primary">NDAI0G05270</name>
    <name evidence="2" type="ordered locus">NDAI_0G05270</name>
</gene>
<dbReference type="OMA" id="DARMYST"/>
<proteinExistence type="predicted"/>
<evidence type="ECO:0000313" key="2">
    <source>
        <dbReference type="EMBL" id="CCK73510.1"/>
    </source>
</evidence>
<dbReference type="KEGG" id="ndi:NDAI_0G05270"/>
<dbReference type="OrthoDB" id="4068767at2759"/>
<reference evidence="2 3" key="1">
    <citation type="journal article" date="2011" name="Proc. Natl. Acad. Sci. U.S.A.">
        <title>Evolutionary erosion of yeast sex chromosomes by mating-type switching accidents.</title>
        <authorList>
            <person name="Gordon J.L."/>
            <person name="Armisen D."/>
            <person name="Proux-Wera E."/>
            <person name="Oheigeartaigh S.S."/>
            <person name="Byrne K.P."/>
            <person name="Wolfe K.H."/>
        </authorList>
    </citation>
    <scope>NUCLEOTIDE SEQUENCE [LARGE SCALE GENOMIC DNA]</scope>
    <source>
        <strain evidence="3">ATCC 10597 / BCRC 20456 / CBS 421 / NBRC 0211 / NRRL Y-12639</strain>
    </source>
</reference>
<dbReference type="RefSeq" id="XP_003980186.1">
    <property type="nucleotide sequence ID" value="XM_003980137.1"/>
</dbReference>
<dbReference type="GeneID" id="13926982"/>
<organism evidence="2 3">
    <name type="scientific">Naumovozyma dairenensis (strain ATCC 10597 / BCRC 20456 / CBS 421 / NBRC 0211 / NRRL Y-12639)</name>
    <name type="common">Saccharomyces dairenensis</name>
    <dbReference type="NCBI Taxonomy" id="1071378"/>
    <lineage>
        <taxon>Eukaryota</taxon>
        <taxon>Fungi</taxon>
        <taxon>Dikarya</taxon>
        <taxon>Ascomycota</taxon>
        <taxon>Saccharomycotina</taxon>
        <taxon>Saccharomycetes</taxon>
        <taxon>Saccharomycetales</taxon>
        <taxon>Saccharomycetaceae</taxon>
        <taxon>Naumovozyma</taxon>
    </lineage>
</organism>